<evidence type="ECO:0000313" key="2">
    <source>
        <dbReference type="EMBL" id="CAG5127143.1"/>
    </source>
</evidence>
<sequence>MVTKMNRKIVDLKLDRLEQQRDLVLESLGEYINKVIAGGRAWADDTSQNWSTFSQVLQVIDTASDFLDLKYIEIKDVSDGVMFLEPSVPQETQDSTQQTISSHFLPNKGSHSTGLANCHSA</sequence>
<organism evidence="2 3">
    <name type="scientific">Candidula unifasciata</name>
    <dbReference type="NCBI Taxonomy" id="100452"/>
    <lineage>
        <taxon>Eukaryota</taxon>
        <taxon>Metazoa</taxon>
        <taxon>Spiralia</taxon>
        <taxon>Lophotrochozoa</taxon>
        <taxon>Mollusca</taxon>
        <taxon>Gastropoda</taxon>
        <taxon>Heterobranchia</taxon>
        <taxon>Euthyneura</taxon>
        <taxon>Panpulmonata</taxon>
        <taxon>Eupulmonata</taxon>
        <taxon>Stylommatophora</taxon>
        <taxon>Helicina</taxon>
        <taxon>Helicoidea</taxon>
        <taxon>Geomitridae</taxon>
        <taxon>Candidula</taxon>
    </lineage>
</organism>
<feature type="compositionally biased region" description="Polar residues" evidence="1">
    <location>
        <begin position="89"/>
        <end position="121"/>
    </location>
</feature>
<accession>A0A8S3ZCQ8</accession>
<evidence type="ECO:0000313" key="3">
    <source>
        <dbReference type="Proteomes" id="UP000678393"/>
    </source>
</evidence>
<reference evidence="2" key="1">
    <citation type="submission" date="2021-04" db="EMBL/GenBank/DDBJ databases">
        <authorList>
            <consortium name="Molecular Ecology Group"/>
        </authorList>
    </citation>
    <scope>NUCLEOTIDE SEQUENCE</scope>
</reference>
<feature type="region of interest" description="Disordered" evidence="1">
    <location>
        <begin position="88"/>
        <end position="121"/>
    </location>
</feature>
<name>A0A8S3ZCQ8_9EUPU</name>
<comment type="caution">
    <text evidence="2">The sequence shown here is derived from an EMBL/GenBank/DDBJ whole genome shotgun (WGS) entry which is preliminary data.</text>
</comment>
<proteinExistence type="predicted"/>
<dbReference type="AlphaFoldDB" id="A0A8S3ZCQ8"/>
<protein>
    <submittedName>
        <fullName evidence="2">Uncharacterized protein</fullName>
    </submittedName>
</protein>
<gene>
    <name evidence="2" type="ORF">CUNI_LOCUS12701</name>
</gene>
<dbReference type="Proteomes" id="UP000678393">
    <property type="component" value="Unassembled WGS sequence"/>
</dbReference>
<keyword evidence="3" id="KW-1185">Reference proteome</keyword>
<feature type="non-terminal residue" evidence="2">
    <location>
        <position position="121"/>
    </location>
</feature>
<dbReference type="EMBL" id="CAJHNH020002580">
    <property type="protein sequence ID" value="CAG5127143.1"/>
    <property type="molecule type" value="Genomic_DNA"/>
</dbReference>
<evidence type="ECO:0000256" key="1">
    <source>
        <dbReference type="SAM" id="MobiDB-lite"/>
    </source>
</evidence>